<keyword evidence="3" id="KW-1185">Reference proteome</keyword>
<dbReference type="Proteomes" id="UP000199421">
    <property type="component" value="Unassembled WGS sequence"/>
</dbReference>
<dbReference type="Pfam" id="PF13568">
    <property type="entry name" value="OMP_b-brl_2"/>
    <property type="match status" value="1"/>
</dbReference>
<proteinExistence type="predicted"/>
<evidence type="ECO:0000259" key="1">
    <source>
        <dbReference type="Pfam" id="PF13568"/>
    </source>
</evidence>
<dbReference type="EMBL" id="FOAF01000011">
    <property type="protein sequence ID" value="SEM37424.1"/>
    <property type="molecule type" value="Genomic_DNA"/>
</dbReference>
<reference evidence="3" key="1">
    <citation type="submission" date="2016-10" db="EMBL/GenBank/DDBJ databases">
        <authorList>
            <person name="Varghese N."/>
            <person name="Submissions S."/>
        </authorList>
    </citation>
    <scope>NUCLEOTIDE SEQUENCE [LARGE SCALE GENOMIC DNA]</scope>
    <source>
        <strain evidence="3">DSM 18733</strain>
    </source>
</reference>
<dbReference type="AlphaFoldDB" id="A0A1H7XUU8"/>
<name>A0A1H7XUU8_OLID1</name>
<sequence>MKYILLTGIVFFCIGTTVFGHKLRETPLVSLSADTTNMDTVKSETKRKRKITFKFDSDSDKLLEVTKEDGKEKDNKEVKTYSKKPKVILGITFSRFDLGLATLLDNGSFTLSPENSFLKNRTWKTINVGFDVFQFGYRFNEKFRLFMAAGFDWTHIRLKENIIFERNTAPLTYVQSDIDYKKNRFSSSYLRIPITFEHRFGSDRDLKVAYGPIGGFLLSGSQKFKSDEEGKRKVKDDFNYAKFRYGAFARVGYQSFGLYAKYYFNDMFENSPQQEGLKNLSFGVMLFF</sequence>
<dbReference type="OrthoDB" id="666719at2"/>
<dbReference type="STRING" id="407022.SAMN05661044_05002"/>
<dbReference type="InterPro" id="IPR025665">
    <property type="entry name" value="Beta-barrel_OMP_2"/>
</dbReference>
<protein>
    <submittedName>
        <fullName evidence="2">Outer membrane protein beta-barrel domain-containing protein</fullName>
    </submittedName>
</protein>
<evidence type="ECO:0000313" key="2">
    <source>
        <dbReference type="EMBL" id="SEM37424.1"/>
    </source>
</evidence>
<organism evidence="2 3">
    <name type="scientific">Olivibacter domesticus</name>
    <name type="common">Pseudosphingobacterium domesticum</name>
    <dbReference type="NCBI Taxonomy" id="407022"/>
    <lineage>
        <taxon>Bacteria</taxon>
        <taxon>Pseudomonadati</taxon>
        <taxon>Bacteroidota</taxon>
        <taxon>Sphingobacteriia</taxon>
        <taxon>Sphingobacteriales</taxon>
        <taxon>Sphingobacteriaceae</taxon>
        <taxon>Olivibacter</taxon>
    </lineage>
</organism>
<evidence type="ECO:0000313" key="3">
    <source>
        <dbReference type="Proteomes" id="UP000199421"/>
    </source>
</evidence>
<feature type="domain" description="Outer membrane protein beta-barrel" evidence="1">
    <location>
        <begin position="126"/>
        <end position="265"/>
    </location>
</feature>
<accession>A0A1H7XUU8</accession>
<gene>
    <name evidence="2" type="ORF">SAMN05661044_05002</name>
</gene>
<dbReference type="RefSeq" id="WP_093330951.1">
    <property type="nucleotide sequence ID" value="NZ_FOAF01000011.1"/>
</dbReference>